<dbReference type="AlphaFoldDB" id="A0A0K8TMG6"/>
<evidence type="ECO:0000256" key="4">
    <source>
        <dbReference type="SAM" id="MobiDB-lite"/>
    </source>
</evidence>
<dbReference type="GO" id="GO:0000981">
    <property type="term" value="F:DNA-binding transcription factor activity, RNA polymerase II-specific"/>
    <property type="evidence" value="ECO:0007669"/>
    <property type="project" value="TreeGrafter"/>
</dbReference>
<dbReference type="CDD" id="cd00167">
    <property type="entry name" value="SANT"/>
    <property type="match status" value="3"/>
</dbReference>
<dbReference type="GO" id="GO:0005634">
    <property type="term" value="C:nucleus"/>
    <property type="evidence" value="ECO:0007669"/>
    <property type="project" value="UniProtKB-SubCell"/>
</dbReference>
<comment type="subcellular location">
    <subcellularLocation>
        <location evidence="1">Nucleus</location>
    </subcellularLocation>
</comment>
<dbReference type="GO" id="GO:0000978">
    <property type="term" value="F:RNA polymerase II cis-regulatory region sequence-specific DNA binding"/>
    <property type="evidence" value="ECO:0007669"/>
    <property type="project" value="TreeGrafter"/>
</dbReference>
<evidence type="ECO:0000313" key="7">
    <source>
        <dbReference type="EMBL" id="JAI15549.1"/>
    </source>
</evidence>
<accession>A0A0K8TMG6</accession>
<evidence type="ECO:0000256" key="2">
    <source>
        <dbReference type="ARBA" id="ARBA00022737"/>
    </source>
</evidence>
<name>A0A0K8TMG6_TABBR</name>
<feature type="compositionally biased region" description="Basic and acidic residues" evidence="4">
    <location>
        <begin position="361"/>
        <end position="370"/>
    </location>
</feature>
<feature type="non-terminal residue" evidence="7">
    <location>
        <position position="1"/>
    </location>
</feature>
<dbReference type="PROSITE" id="PS51294">
    <property type="entry name" value="HTH_MYB"/>
    <property type="match status" value="3"/>
</dbReference>
<evidence type="ECO:0000259" key="5">
    <source>
        <dbReference type="PROSITE" id="PS50090"/>
    </source>
</evidence>
<dbReference type="SMART" id="SM00717">
    <property type="entry name" value="SANT"/>
    <property type="match status" value="3"/>
</dbReference>
<feature type="domain" description="HTH myb-type" evidence="6">
    <location>
        <begin position="108"/>
        <end position="158"/>
    </location>
</feature>
<evidence type="ECO:0000259" key="6">
    <source>
        <dbReference type="PROSITE" id="PS51294"/>
    </source>
</evidence>
<feature type="domain" description="HTH myb-type" evidence="6">
    <location>
        <begin position="1"/>
        <end position="51"/>
    </location>
</feature>
<feature type="domain" description="Myb-like" evidence="5">
    <location>
        <begin position="52"/>
        <end position="103"/>
    </location>
</feature>
<proteinExistence type="evidence at transcript level"/>
<dbReference type="Pfam" id="PF13921">
    <property type="entry name" value="Myb_DNA-bind_6"/>
    <property type="match status" value="1"/>
</dbReference>
<feature type="domain" description="Myb-like" evidence="5">
    <location>
        <begin position="1"/>
        <end position="51"/>
    </location>
</feature>
<feature type="domain" description="Myb-like" evidence="5">
    <location>
        <begin position="104"/>
        <end position="154"/>
    </location>
</feature>
<dbReference type="Pfam" id="PF00249">
    <property type="entry name" value="Myb_DNA-binding"/>
    <property type="match status" value="1"/>
</dbReference>
<dbReference type="InterPro" id="IPR017930">
    <property type="entry name" value="Myb_dom"/>
</dbReference>
<dbReference type="Gene3D" id="1.10.10.60">
    <property type="entry name" value="Homeodomain-like"/>
    <property type="match status" value="3"/>
</dbReference>
<dbReference type="EMBL" id="GDAI01002054">
    <property type="protein sequence ID" value="JAI15549.1"/>
    <property type="molecule type" value="mRNA"/>
</dbReference>
<dbReference type="PANTHER" id="PTHR45614">
    <property type="entry name" value="MYB PROTEIN-RELATED"/>
    <property type="match status" value="1"/>
</dbReference>
<dbReference type="SUPFAM" id="SSF46689">
    <property type="entry name" value="Homeodomain-like"/>
    <property type="match status" value="2"/>
</dbReference>
<feature type="compositionally biased region" description="Polar residues" evidence="4">
    <location>
        <begin position="344"/>
        <end position="353"/>
    </location>
</feature>
<dbReference type="InterPro" id="IPR001005">
    <property type="entry name" value="SANT/Myb"/>
</dbReference>
<dbReference type="PANTHER" id="PTHR45614:SF25">
    <property type="entry name" value="MYB PROTEIN"/>
    <property type="match status" value="1"/>
</dbReference>
<dbReference type="Pfam" id="PF09316">
    <property type="entry name" value="Cmyb_C"/>
    <property type="match status" value="1"/>
</dbReference>
<protein>
    <submittedName>
        <fullName evidence="7">Putative transcriptional activator myb</fullName>
    </submittedName>
</protein>
<evidence type="ECO:0000256" key="3">
    <source>
        <dbReference type="ARBA" id="ARBA00023125"/>
    </source>
</evidence>
<dbReference type="InterPro" id="IPR009057">
    <property type="entry name" value="Homeodomain-like_sf"/>
</dbReference>
<dbReference type="FunFam" id="1.10.10.60:FF:000010">
    <property type="entry name" value="Transcriptional activator Myb isoform A"/>
    <property type="match status" value="1"/>
</dbReference>
<feature type="region of interest" description="Disordered" evidence="4">
    <location>
        <begin position="327"/>
        <end position="370"/>
    </location>
</feature>
<keyword evidence="3" id="KW-0238">DNA-binding</keyword>
<organism evidence="7">
    <name type="scientific">Tabanus bromius</name>
    <name type="common">Band-eyed brown horse fly</name>
    <dbReference type="NCBI Taxonomy" id="304241"/>
    <lineage>
        <taxon>Eukaryota</taxon>
        <taxon>Metazoa</taxon>
        <taxon>Ecdysozoa</taxon>
        <taxon>Arthropoda</taxon>
        <taxon>Hexapoda</taxon>
        <taxon>Insecta</taxon>
        <taxon>Pterygota</taxon>
        <taxon>Neoptera</taxon>
        <taxon>Endopterygota</taxon>
        <taxon>Diptera</taxon>
        <taxon>Brachycera</taxon>
        <taxon>Tabanomorpha</taxon>
        <taxon>Tabanoidea</taxon>
        <taxon>Tabanidae</taxon>
        <taxon>Tabanus</taxon>
    </lineage>
</organism>
<dbReference type="InterPro" id="IPR015395">
    <property type="entry name" value="C-myb_C"/>
</dbReference>
<dbReference type="InterPro" id="IPR050560">
    <property type="entry name" value="MYB_TF"/>
</dbReference>
<dbReference type="PROSITE" id="PS50090">
    <property type="entry name" value="MYB_LIKE"/>
    <property type="match status" value="3"/>
</dbReference>
<evidence type="ECO:0000256" key="1">
    <source>
        <dbReference type="ARBA" id="ARBA00004123"/>
    </source>
</evidence>
<feature type="domain" description="HTH myb-type" evidence="6">
    <location>
        <begin position="52"/>
        <end position="107"/>
    </location>
</feature>
<reference evidence="7" key="1">
    <citation type="journal article" date="2015" name="Insect Biochem. Mol. Biol.">
        <title>An insight into the sialome of the horse fly, Tabanus bromius.</title>
        <authorList>
            <person name="Ribeiro J.M."/>
            <person name="Kazimirova M."/>
            <person name="Takac P."/>
            <person name="Andersen J.F."/>
            <person name="Francischetti I.M."/>
        </authorList>
    </citation>
    <scope>NUCLEOTIDE SEQUENCE</scope>
</reference>
<keyword evidence="2" id="KW-0677">Repeat</keyword>
<sequence length="566" mass="64999">KSNKTQRRWSKSEDVALKALVSKHGEKWELISKYLKERTDLQCLQRWSKVVNPELVKGPWTKEEDEKVVELVKKYGPKKWTLIARHLRGRIGKQCRERWHNHLNPNIKKSAWTEEEDKIIYQAHREWGNQWAKIARLLPGRTDNAIKNHWNSTMRRKYEYSDTRKQKLCKPFITLLEKPKINLKSLMLKSSNLNELSAALSENSNSSYNSCRSARIQIQKKTGRTSLQKAPNILRKRRDLFSVSSGQRQMESYNGSHFLKKAEADELENGRLMLTPMKSLPFSPSRFLNSVPFSVSLNDKISASTPVKKQKLMALSVNLHSSKKALGHEKRDRTNGENGYNLEQGCNKTQTKTDFGLTETPSKDKEDAELRTPTPFKNALAALGKRRAETYVPPSPARLVEDLAEILLHDKQFNNSDAFSVPKTETNISQTIQNQATFHEENCKENLQPIMQVRTSLVDSWNCETWSSLLPYETETPSKFLSSDSGAIFSPTAILKETLCDSNFLLDSYVSVNESPKKDAKAIDLKWEKIVCGKTKDQIFMAQQARMCLKNMTFLPRSLNFNINNM</sequence>